<keyword evidence="2" id="KW-1185">Reference proteome</keyword>
<dbReference type="EMBL" id="JASPKY010000191">
    <property type="protein sequence ID" value="KAK9722139.1"/>
    <property type="molecule type" value="Genomic_DNA"/>
</dbReference>
<dbReference type="Proteomes" id="UP001458880">
    <property type="component" value="Unassembled WGS sequence"/>
</dbReference>
<evidence type="ECO:0000313" key="2">
    <source>
        <dbReference type="Proteomes" id="UP001458880"/>
    </source>
</evidence>
<organism evidence="1 2">
    <name type="scientific">Popillia japonica</name>
    <name type="common">Japanese beetle</name>
    <dbReference type="NCBI Taxonomy" id="7064"/>
    <lineage>
        <taxon>Eukaryota</taxon>
        <taxon>Metazoa</taxon>
        <taxon>Ecdysozoa</taxon>
        <taxon>Arthropoda</taxon>
        <taxon>Hexapoda</taxon>
        <taxon>Insecta</taxon>
        <taxon>Pterygota</taxon>
        <taxon>Neoptera</taxon>
        <taxon>Endopterygota</taxon>
        <taxon>Coleoptera</taxon>
        <taxon>Polyphaga</taxon>
        <taxon>Scarabaeiformia</taxon>
        <taxon>Scarabaeidae</taxon>
        <taxon>Rutelinae</taxon>
        <taxon>Popillia</taxon>
    </lineage>
</organism>
<comment type="caution">
    <text evidence="1">The sequence shown here is derived from an EMBL/GenBank/DDBJ whole genome shotgun (WGS) entry which is preliminary data.</text>
</comment>
<dbReference type="AlphaFoldDB" id="A0AAW1KRB2"/>
<protein>
    <submittedName>
        <fullName evidence="1">Uncharacterized protein</fullName>
    </submittedName>
</protein>
<accession>A0AAW1KRB2</accession>
<sequence length="140" mass="15534">MHFGTESHSTLGILINLPVIPVTSTSEQRNQLTQYLNVVAVVCKVPTRGTTRSRYRTSPRSEIGPNNLKFPYSNTKSSIDIQAHVIALVLDLKSGQITLNSLISERGLPIDWVHSIELDGPGPFERKLSDPLLQRNGDCR</sequence>
<reference evidence="1 2" key="1">
    <citation type="journal article" date="2024" name="BMC Genomics">
        <title>De novo assembly and annotation of Popillia japonica's genome with initial clues to its potential as an invasive pest.</title>
        <authorList>
            <person name="Cucini C."/>
            <person name="Boschi S."/>
            <person name="Funari R."/>
            <person name="Cardaioli E."/>
            <person name="Iannotti N."/>
            <person name="Marturano G."/>
            <person name="Paoli F."/>
            <person name="Bruttini M."/>
            <person name="Carapelli A."/>
            <person name="Frati F."/>
            <person name="Nardi F."/>
        </authorList>
    </citation>
    <scope>NUCLEOTIDE SEQUENCE [LARGE SCALE GENOMIC DNA]</scope>
    <source>
        <strain evidence="1">DMR45628</strain>
    </source>
</reference>
<name>A0AAW1KRB2_POPJA</name>
<evidence type="ECO:0000313" key="1">
    <source>
        <dbReference type="EMBL" id="KAK9722139.1"/>
    </source>
</evidence>
<gene>
    <name evidence="1" type="ORF">QE152_g19810</name>
</gene>
<proteinExistence type="predicted"/>